<dbReference type="OrthoDB" id="6314357at2"/>
<dbReference type="EMBL" id="MAUJ01000001">
    <property type="protein sequence ID" value="OCQ22845.1"/>
    <property type="molecule type" value="Genomic_DNA"/>
</dbReference>
<dbReference type="RefSeq" id="WP_065788848.1">
    <property type="nucleotide sequence ID" value="NZ_MAUJ01000001.1"/>
</dbReference>
<gene>
    <name evidence="1" type="ORF">A7985_02495</name>
</gene>
<dbReference type="Gene3D" id="1.25.40.10">
    <property type="entry name" value="Tetratricopeptide repeat domain"/>
    <property type="match status" value="1"/>
</dbReference>
<name>A0A1C0TU44_9GAMM</name>
<protein>
    <recommendedName>
        <fullName evidence="3">Tetratricopeptide repeat protein</fullName>
    </recommendedName>
</protein>
<comment type="caution">
    <text evidence="1">The sequence shown here is derived from an EMBL/GenBank/DDBJ whole genome shotgun (WGS) entry which is preliminary data.</text>
</comment>
<sequence>MTNHFLGLCVICFALSQAACSSAPEKNYSITRYKDLAMTWMARGDRKRQEQRLDQAVTNYKTAYKYANLRNDVKLMGLSLLKLAAVYLDKKEFTVVEEYIQRVQTMQRFESVDLTLSIKAIQAKKAHLVGDNLTATAYANELVNRYPEDIEKSIYYRWLAVKYAAIPVDLVALDKDVQSLQALKRSAKLENIEIFSFIIYQNALWRVNNQDAHAVDATKSAIVHFSELELTNRIRDCYKLLAKYYTSMGDDQSAQYFEQRIESLTILP</sequence>
<dbReference type="AlphaFoldDB" id="A0A1C0TU44"/>
<organism evidence="1 2">
    <name type="scientific">Pseudoalteromonas luteoviolacea</name>
    <dbReference type="NCBI Taxonomy" id="43657"/>
    <lineage>
        <taxon>Bacteria</taxon>
        <taxon>Pseudomonadati</taxon>
        <taxon>Pseudomonadota</taxon>
        <taxon>Gammaproteobacteria</taxon>
        <taxon>Alteromonadales</taxon>
        <taxon>Pseudoalteromonadaceae</taxon>
        <taxon>Pseudoalteromonas</taxon>
    </lineage>
</organism>
<dbReference type="Proteomes" id="UP000093366">
    <property type="component" value="Unassembled WGS sequence"/>
</dbReference>
<reference evidence="2" key="1">
    <citation type="submission" date="2016-07" db="EMBL/GenBank/DDBJ databases">
        <authorList>
            <person name="Florea S."/>
            <person name="Webb J.S."/>
            <person name="Jaromczyk J."/>
            <person name="Schardl C.L."/>
        </authorList>
    </citation>
    <scope>NUCLEOTIDE SEQUENCE [LARGE SCALE GENOMIC DNA]</scope>
    <source>
        <strain evidence="2">IPB1</strain>
    </source>
</reference>
<evidence type="ECO:0008006" key="3">
    <source>
        <dbReference type="Google" id="ProtNLM"/>
    </source>
</evidence>
<dbReference type="InterPro" id="IPR011990">
    <property type="entry name" value="TPR-like_helical_dom_sf"/>
</dbReference>
<dbReference type="SUPFAM" id="SSF48452">
    <property type="entry name" value="TPR-like"/>
    <property type="match status" value="1"/>
</dbReference>
<evidence type="ECO:0000313" key="2">
    <source>
        <dbReference type="Proteomes" id="UP000093366"/>
    </source>
</evidence>
<evidence type="ECO:0000313" key="1">
    <source>
        <dbReference type="EMBL" id="OCQ22845.1"/>
    </source>
</evidence>
<accession>A0A1C0TU44</accession>
<proteinExistence type="predicted"/>